<dbReference type="Proteomes" id="UP000521943">
    <property type="component" value="Unassembled WGS sequence"/>
</dbReference>
<reference evidence="2 3" key="1">
    <citation type="submission" date="2020-07" db="EMBL/GenBank/DDBJ databases">
        <title>Comparative genomics of pyrophilous fungi reveals a link between fire events and developmental genes.</title>
        <authorList>
            <consortium name="DOE Joint Genome Institute"/>
            <person name="Steindorff A.S."/>
            <person name="Carver A."/>
            <person name="Calhoun S."/>
            <person name="Stillman K."/>
            <person name="Liu H."/>
            <person name="Lipzen A."/>
            <person name="Pangilinan J."/>
            <person name="Labutti K."/>
            <person name="Bruns T.D."/>
            <person name="Grigoriev I.V."/>
        </authorList>
    </citation>
    <scope>NUCLEOTIDE SEQUENCE [LARGE SCALE GENOMIC DNA]</scope>
    <source>
        <strain evidence="2 3">CBS 144469</strain>
    </source>
</reference>
<dbReference type="AlphaFoldDB" id="A0A8H6HBU1"/>
<organism evidence="2 3">
    <name type="scientific">Ephemerocybe angulata</name>
    <dbReference type="NCBI Taxonomy" id="980116"/>
    <lineage>
        <taxon>Eukaryota</taxon>
        <taxon>Fungi</taxon>
        <taxon>Dikarya</taxon>
        <taxon>Basidiomycota</taxon>
        <taxon>Agaricomycotina</taxon>
        <taxon>Agaricomycetes</taxon>
        <taxon>Agaricomycetidae</taxon>
        <taxon>Agaricales</taxon>
        <taxon>Agaricineae</taxon>
        <taxon>Psathyrellaceae</taxon>
        <taxon>Ephemerocybe</taxon>
    </lineage>
</organism>
<protein>
    <submittedName>
        <fullName evidence="2">Uncharacterized protein</fullName>
    </submittedName>
</protein>
<keyword evidence="3" id="KW-1185">Reference proteome</keyword>
<comment type="caution">
    <text evidence="2">The sequence shown here is derived from an EMBL/GenBank/DDBJ whole genome shotgun (WGS) entry which is preliminary data.</text>
</comment>
<dbReference type="PANTHER" id="PTHR43570:SF16">
    <property type="entry name" value="ALDEHYDE DEHYDROGENASE TYPE III, ISOFORM Q"/>
    <property type="match status" value="1"/>
</dbReference>
<dbReference type="GO" id="GO:0004029">
    <property type="term" value="F:aldehyde dehydrogenase (NAD+) activity"/>
    <property type="evidence" value="ECO:0007669"/>
    <property type="project" value="TreeGrafter"/>
</dbReference>
<dbReference type="InterPro" id="IPR012394">
    <property type="entry name" value="Aldehyde_DH_NAD(P)"/>
</dbReference>
<dbReference type="GO" id="GO:0006081">
    <property type="term" value="P:aldehyde metabolic process"/>
    <property type="evidence" value="ECO:0007669"/>
    <property type="project" value="InterPro"/>
</dbReference>
<dbReference type="SUPFAM" id="SSF53720">
    <property type="entry name" value="ALDH-like"/>
    <property type="match status" value="1"/>
</dbReference>
<gene>
    <name evidence="2" type="ORF">DFP72DRAFT_1177261</name>
</gene>
<proteinExistence type="predicted"/>
<dbReference type="Gene3D" id="3.40.605.10">
    <property type="entry name" value="Aldehyde Dehydrogenase, Chain A, domain 1"/>
    <property type="match status" value="1"/>
</dbReference>
<dbReference type="EMBL" id="JACGCI010000127">
    <property type="protein sequence ID" value="KAF6744059.1"/>
    <property type="molecule type" value="Genomic_DNA"/>
</dbReference>
<accession>A0A8H6HBU1</accession>
<evidence type="ECO:0000313" key="3">
    <source>
        <dbReference type="Proteomes" id="UP000521943"/>
    </source>
</evidence>
<dbReference type="InterPro" id="IPR016162">
    <property type="entry name" value="Ald_DH_N"/>
</dbReference>
<evidence type="ECO:0000313" key="2">
    <source>
        <dbReference type="EMBL" id="KAF6744059.1"/>
    </source>
</evidence>
<name>A0A8H6HBU1_9AGAR</name>
<dbReference type="PANTHER" id="PTHR43570">
    <property type="entry name" value="ALDEHYDE DEHYDROGENASE"/>
    <property type="match status" value="1"/>
</dbReference>
<sequence>MLTARPPAGAHILYAGNARVARIISAAAAKHLTLMALELGRKSPVVIDGRNLGEEVQKLSSELFEYQANPEMPHPFKDLLDRVKLD</sequence>
<evidence type="ECO:0000256" key="1">
    <source>
        <dbReference type="ARBA" id="ARBA00023002"/>
    </source>
</evidence>
<dbReference type="GO" id="GO:0005737">
    <property type="term" value="C:cytoplasm"/>
    <property type="evidence" value="ECO:0007669"/>
    <property type="project" value="TreeGrafter"/>
</dbReference>
<keyword evidence="1" id="KW-0560">Oxidoreductase</keyword>
<dbReference type="InterPro" id="IPR016161">
    <property type="entry name" value="Ald_DH/histidinol_DH"/>
</dbReference>